<dbReference type="InterPro" id="IPR001466">
    <property type="entry name" value="Beta-lactam-related"/>
</dbReference>
<dbReference type="Proteomes" id="UP000295281">
    <property type="component" value="Unassembled WGS sequence"/>
</dbReference>
<evidence type="ECO:0000313" key="5">
    <source>
        <dbReference type="Proteomes" id="UP000295281"/>
    </source>
</evidence>
<evidence type="ECO:0000256" key="1">
    <source>
        <dbReference type="SAM" id="Phobius"/>
    </source>
</evidence>
<comment type="caution">
    <text evidence="4">The sequence shown here is derived from an EMBL/GenBank/DDBJ whole genome shotgun (WGS) entry which is preliminary data.</text>
</comment>
<dbReference type="SUPFAM" id="SSF56601">
    <property type="entry name" value="beta-lactamase/transpeptidase-like"/>
    <property type="match status" value="1"/>
</dbReference>
<evidence type="ECO:0000259" key="3">
    <source>
        <dbReference type="Pfam" id="PF00144"/>
    </source>
</evidence>
<dbReference type="RefSeq" id="WP_133740295.1">
    <property type="nucleotide sequence ID" value="NZ_SNYN01000002.1"/>
</dbReference>
<name>A0A4R6V5R0_9ACTN</name>
<keyword evidence="5" id="KW-1185">Reference proteome</keyword>
<sequence>MPLLGNPRTLRLPSRPAARLAVAGALALAALAVSAPGARADGPAPVTPASVDALVRDYREDTGLPGAAVAVTRGTEVVHAQGYGETPSGEAVTARTPMAVASVSKSFTALAVLQLVEEGRVELDDPVRDHLPEFVTADPRADRITVRQLLDQTSGMSDTGFPSFTRPRPDTLREAVEGMRGAELAADPGTRWEYHNPNSQVAARLVEVVSGRSFADYLEARVFGPLGMDDSSTGDTDRDLPPSAHGHLRVLGRAVAAPEPPAFGNGSGGVLSTAEDMAAWLIAQNNGGAGADGTRIASAESVALAHTPSPVSGSYALGWSVGETRSGARIVEHSGDLFTSTAHQALLPESGYGVAVMANTGMAYGDASAIVEGLVAMIEGGDATVPQPQGQVLLLGTDAVFLLLGAAAVLLSGRGVLRSRRWAGRRAGAPLWRTAARLLPLAGPPVLFAEVHRVVGFLYRGRDVAWIQVPYLYPSFMVLLGAAALGCAAVAAARLAALARGRADWRSRAAER</sequence>
<dbReference type="PANTHER" id="PTHR46825:SF9">
    <property type="entry name" value="BETA-LACTAMASE-RELATED DOMAIN-CONTAINING PROTEIN"/>
    <property type="match status" value="1"/>
</dbReference>
<organism evidence="4 5">
    <name type="scientific">Actinorugispora endophytica</name>
    <dbReference type="NCBI Taxonomy" id="1605990"/>
    <lineage>
        <taxon>Bacteria</taxon>
        <taxon>Bacillati</taxon>
        <taxon>Actinomycetota</taxon>
        <taxon>Actinomycetes</taxon>
        <taxon>Streptosporangiales</taxon>
        <taxon>Nocardiopsidaceae</taxon>
        <taxon>Actinorugispora</taxon>
    </lineage>
</organism>
<reference evidence="4 5" key="1">
    <citation type="submission" date="2019-03" db="EMBL/GenBank/DDBJ databases">
        <title>Genomic Encyclopedia of Type Strains, Phase IV (KMG-IV): sequencing the most valuable type-strain genomes for metagenomic binning, comparative biology and taxonomic classification.</title>
        <authorList>
            <person name="Goeker M."/>
        </authorList>
    </citation>
    <scope>NUCLEOTIDE SEQUENCE [LARGE SCALE GENOMIC DNA]</scope>
    <source>
        <strain evidence="4 5">DSM 46770</strain>
    </source>
</reference>
<proteinExistence type="predicted"/>
<dbReference type="EMBL" id="SNYN01000002">
    <property type="protein sequence ID" value="TDQ54301.1"/>
    <property type="molecule type" value="Genomic_DNA"/>
</dbReference>
<evidence type="ECO:0000256" key="2">
    <source>
        <dbReference type="SAM" id="SignalP"/>
    </source>
</evidence>
<keyword evidence="1" id="KW-0472">Membrane</keyword>
<protein>
    <submittedName>
        <fullName evidence="4">CubicO group peptidase (Beta-lactamase class C family)</fullName>
    </submittedName>
</protein>
<keyword evidence="2" id="KW-0732">Signal</keyword>
<gene>
    <name evidence="4" type="ORF">EV190_102135</name>
</gene>
<dbReference type="OrthoDB" id="3174977at2"/>
<accession>A0A4R6V5R0</accession>
<feature type="signal peptide" evidence="2">
    <location>
        <begin position="1"/>
        <end position="40"/>
    </location>
</feature>
<feature type="transmembrane region" description="Helical" evidence="1">
    <location>
        <begin position="392"/>
        <end position="417"/>
    </location>
</feature>
<keyword evidence="1" id="KW-0812">Transmembrane</keyword>
<evidence type="ECO:0000313" key="4">
    <source>
        <dbReference type="EMBL" id="TDQ54301.1"/>
    </source>
</evidence>
<dbReference type="Pfam" id="PF00144">
    <property type="entry name" value="Beta-lactamase"/>
    <property type="match status" value="1"/>
</dbReference>
<dbReference type="InterPro" id="IPR012338">
    <property type="entry name" value="Beta-lactam/transpept-like"/>
</dbReference>
<dbReference type="AlphaFoldDB" id="A0A4R6V5R0"/>
<keyword evidence="1" id="KW-1133">Transmembrane helix</keyword>
<dbReference type="InterPro" id="IPR050491">
    <property type="entry name" value="AmpC-like"/>
</dbReference>
<feature type="transmembrane region" description="Helical" evidence="1">
    <location>
        <begin position="438"/>
        <end position="459"/>
    </location>
</feature>
<dbReference type="Gene3D" id="3.40.710.10">
    <property type="entry name" value="DD-peptidase/beta-lactamase superfamily"/>
    <property type="match status" value="1"/>
</dbReference>
<feature type="chain" id="PRO_5020307174" evidence="2">
    <location>
        <begin position="41"/>
        <end position="512"/>
    </location>
</feature>
<feature type="transmembrane region" description="Helical" evidence="1">
    <location>
        <begin position="471"/>
        <end position="497"/>
    </location>
</feature>
<feature type="domain" description="Beta-lactamase-related" evidence="3">
    <location>
        <begin position="51"/>
        <end position="360"/>
    </location>
</feature>
<dbReference type="PANTHER" id="PTHR46825">
    <property type="entry name" value="D-ALANYL-D-ALANINE-CARBOXYPEPTIDASE/ENDOPEPTIDASE AMPH"/>
    <property type="match status" value="1"/>
</dbReference>